<dbReference type="AlphaFoldDB" id="A0A939IQF7"/>
<comment type="caution">
    <text evidence="3">The sequence shown here is derived from an EMBL/GenBank/DDBJ whole genome shotgun (WGS) entry which is preliminary data.</text>
</comment>
<dbReference type="GO" id="GO:0006270">
    <property type="term" value="P:DNA replication initiation"/>
    <property type="evidence" value="ECO:0007669"/>
    <property type="project" value="TreeGrafter"/>
</dbReference>
<dbReference type="EMBL" id="JAFKCV010000002">
    <property type="protein sequence ID" value="MBN7824416.1"/>
    <property type="molecule type" value="Genomic_DNA"/>
</dbReference>
<dbReference type="InterPro" id="IPR027417">
    <property type="entry name" value="P-loop_NTPase"/>
</dbReference>
<dbReference type="PANTHER" id="PTHR30050:SF5">
    <property type="entry name" value="DNAA REGULATORY INACTIVATOR HDA"/>
    <property type="match status" value="1"/>
</dbReference>
<dbReference type="Pfam" id="PF22688">
    <property type="entry name" value="Hda_lid"/>
    <property type="match status" value="1"/>
</dbReference>
<evidence type="ECO:0000313" key="3">
    <source>
        <dbReference type="EMBL" id="MBN7824416.1"/>
    </source>
</evidence>
<dbReference type="Proteomes" id="UP000664654">
    <property type="component" value="Unassembled WGS sequence"/>
</dbReference>
<sequence length="233" mass="26237">MSKQLFLPLQLPDDETFESFIAGDNQMVISHLQNWFATHTNAPFLTYISGEAGAGKSHLLYSLCAQVAGSGQTCAYISFKRIEELHPDFLTDLERVKLICLDDIHLLEGQADWQRAVFDLINRVKEGGDGRLLVSALQGPGQLPLDLPDLRSRLSWGVSFHLRPLDDEQRLAALRSRANRRGISMPMEVGRFLLNHCHRDMPTLLAVLDKLDKSSLQAKHRLTVPFVKKVLNL</sequence>
<dbReference type="Pfam" id="PF00308">
    <property type="entry name" value="Bac_DnaA"/>
    <property type="match status" value="1"/>
</dbReference>
<protein>
    <submittedName>
        <fullName evidence="3">DnaA regulatory inactivator Hda</fullName>
    </submittedName>
</protein>
<accession>A0A939IQF7</accession>
<gene>
    <name evidence="3" type="primary">hda</name>
    <name evidence="3" type="ORF">J0A66_04155</name>
</gene>
<evidence type="ECO:0000259" key="2">
    <source>
        <dbReference type="Pfam" id="PF22688"/>
    </source>
</evidence>
<feature type="domain" description="Chromosomal replication initiator protein DnaA ATPAse" evidence="1">
    <location>
        <begin position="14"/>
        <end position="159"/>
    </location>
</feature>
<dbReference type="GO" id="GO:0032297">
    <property type="term" value="P:negative regulation of DNA-templated DNA replication initiation"/>
    <property type="evidence" value="ECO:0007669"/>
    <property type="project" value="InterPro"/>
</dbReference>
<keyword evidence="4" id="KW-1185">Reference proteome</keyword>
<dbReference type="Gene3D" id="3.40.50.300">
    <property type="entry name" value="P-loop containing nucleotide triphosphate hydrolases"/>
    <property type="match status" value="1"/>
</dbReference>
<dbReference type="Gene3D" id="1.10.8.60">
    <property type="match status" value="1"/>
</dbReference>
<reference evidence="3" key="1">
    <citation type="submission" date="2021-03" db="EMBL/GenBank/DDBJ databases">
        <title>novel species isolated from a fishpond in China.</title>
        <authorList>
            <person name="Lu H."/>
            <person name="Cai Z."/>
        </authorList>
    </citation>
    <scope>NUCLEOTIDE SEQUENCE</scope>
    <source>
        <strain evidence="3">JCM 30855</strain>
    </source>
</reference>
<dbReference type="InterPro" id="IPR017788">
    <property type="entry name" value="Hda"/>
</dbReference>
<feature type="domain" description="Hda lid" evidence="2">
    <location>
        <begin position="167"/>
        <end position="231"/>
    </location>
</feature>
<evidence type="ECO:0000313" key="4">
    <source>
        <dbReference type="Proteomes" id="UP000664654"/>
    </source>
</evidence>
<dbReference type="PANTHER" id="PTHR30050">
    <property type="entry name" value="CHROMOSOMAL REPLICATION INITIATOR PROTEIN DNAA"/>
    <property type="match status" value="1"/>
</dbReference>
<proteinExistence type="predicted"/>
<dbReference type="InterPro" id="IPR055199">
    <property type="entry name" value="Hda_lid"/>
</dbReference>
<dbReference type="RefSeq" id="WP_206572531.1">
    <property type="nucleotide sequence ID" value="NZ_JAFKCV010000002.1"/>
</dbReference>
<name>A0A939IQF7_9ALTE</name>
<dbReference type="NCBIfam" id="TIGR03420">
    <property type="entry name" value="DnaA_homol_Hda"/>
    <property type="match status" value="1"/>
</dbReference>
<dbReference type="SUPFAM" id="SSF52540">
    <property type="entry name" value="P-loop containing nucleoside triphosphate hydrolases"/>
    <property type="match status" value="1"/>
</dbReference>
<evidence type="ECO:0000259" key="1">
    <source>
        <dbReference type="Pfam" id="PF00308"/>
    </source>
</evidence>
<dbReference type="InterPro" id="IPR013317">
    <property type="entry name" value="DnaA_dom"/>
</dbReference>
<organism evidence="3 4">
    <name type="scientific">Bowmanella dokdonensis</name>
    <dbReference type="NCBI Taxonomy" id="751969"/>
    <lineage>
        <taxon>Bacteria</taxon>
        <taxon>Pseudomonadati</taxon>
        <taxon>Pseudomonadota</taxon>
        <taxon>Gammaproteobacteria</taxon>
        <taxon>Alteromonadales</taxon>
        <taxon>Alteromonadaceae</taxon>
        <taxon>Bowmanella</taxon>
    </lineage>
</organism>